<sequence length="519" mass="55736">MEPDDELVVADRYRLISLAGFGGMGRVWRAHDDLLDREVAVKEVLAPDDLPDPARAELQRDTIREARAAARLDHPHVVRIFDVIQASGRSWIVMEYVPSRSLHDIVISDGPLSHRHAARIATGLLDALDAAHQAGVLHLDVKPQNVLIAGDGRVVLTDFGLATIVAVPGGHDEPLMGSPFYLAPERLRDGVASRQADLWSLGATLYMAVEGRPPYDRPDVSDSLTALLSQDPDPPRHPGPLHPVIAGLLAADPGRRLTADSARRALRDLTRRAVGIHAVPTSARPAGKAVPYRSAVATPRWRGLLGAGIAAAALTAGAFAAVRAYGGDRVAPSVPAAVVSTMHACPTAESVVVVSGSSRDDEAPVSLPDGWLWHVDTGGFALPLPRGWQRSTTDGGVCFGDAAGVRSFTVQAGGPVDGYPLRRWQDAEREAPPDYQKISMGPLLITGGGADWEYSWQPATGPRLHTYRMLLAAGDDRSYALTWITRDADWSLDLPVRRILVNGFRDSARPTVTWTIPGP</sequence>
<evidence type="ECO:0000256" key="6">
    <source>
        <dbReference type="ARBA" id="ARBA00022840"/>
    </source>
</evidence>
<evidence type="ECO:0000256" key="5">
    <source>
        <dbReference type="ARBA" id="ARBA00022777"/>
    </source>
</evidence>
<dbReference type="RefSeq" id="WP_203810599.1">
    <property type="nucleotide sequence ID" value="NZ_BAAAQE010000057.1"/>
</dbReference>
<dbReference type="Gene3D" id="1.10.510.10">
    <property type="entry name" value="Transferase(Phosphotransferase) domain 1"/>
    <property type="match status" value="1"/>
</dbReference>
<keyword evidence="10" id="KW-1185">Reference proteome</keyword>
<keyword evidence="2" id="KW-0723">Serine/threonine-protein kinase</keyword>
<evidence type="ECO:0000256" key="4">
    <source>
        <dbReference type="ARBA" id="ARBA00022741"/>
    </source>
</evidence>
<comment type="caution">
    <text evidence="9">The sequence shown here is derived from an EMBL/GenBank/DDBJ whole genome shotgun (WGS) entry which is preliminary data.</text>
</comment>
<dbReference type="SUPFAM" id="SSF56112">
    <property type="entry name" value="Protein kinase-like (PK-like)"/>
    <property type="match status" value="1"/>
</dbReference>
<evidence type="ECO:0000256" key="7">
    <source>
        <dbReference type="SAM" id="MobiDB-lite"/>
    </source>
</evidence>
<evidence type="ECO:0000256" key="2">
    <source>
        <dbReference type="ARBA" id="ARBA00022527"/>
    </source>
</evidence>
<proteinExistence type="predicted"/>
<dbReference type="InterPro" id="IPR008271">
    <property type="entry name" value="Ser/Thr_kinase_AS"/>
</dbReference>
<dbReference type="CDD" id="cd14014">
    <property type="entry name" value="STKc_PknB_like"/>
    <property type="match status" value="1"/>
</dbReference>
<dbReference type="EC" id="2.7.11.1" evidence="1"/>
<dbReference type="InterPro" id="IPR000719">
    <property type="entry name" value="Prot_kinase_dom"/>
</dbReference>
<keyword evidence="3" id="KW-0808">Transferase</keyword>
<dbReference type="InterPro" id="IPR011009">
    <property type="entry name" value="Kinase-like_dom_sf"/>
</dbReference>
<dbReference type="PROSITE" id="PS00108">
    <property type="entry name" value="PROTEIN_KINASE_ST"/>
    <property type="match status" value="1"/>
</dbReference>
<name>A0ABQ3XU35_9ACTN</name>
<dbReference type="PROSITE" id="PS50011">
    <property type="entry name" value="PROTEIN_KINASE_DOM"/>
    <property type="match status" value="1"/>
</dbReference>
<dbReference type="Gene3D" id="3.30.200.20">
    <property type="entry name" value="Phosphorylase Kinase, domain 1"/>
    <property type="match status" value="1"/>
</dbReference>
<protein>
    <recommendedName>
        <fullName evidence="1">non-specific serine/threonine protein kinase</fullName>
        <ecNumber evidence="1">2.7.11.1</ecNumber>
    </recommendedName>
</protein>
<evidence type="ECO:0000259" key="8">
    <source>
        <dbReference type="PROSITE" id="PS50011"/>
    </source>
</evidence>
<dbReference type="EMBL" id="BOMG01000159">
    <property type="protein sequence ID" value="GID62036.1"/>
    <property type="molecule type" value="Genomic_DNA"/>
</dbReference>
<keyword evidence="5" id="KW-0418">Kinase</keyword>
<dbReference type="SMART" id="SM00220">
    <property type="entry name" value="S_TKc"/>
    <property type="match status" value="1"/>
</dbReference>
<evidence type="ECO:0000313" key="10">
    <source>
        <dbReference type="Proteomes" id="UP000612282"/>
    </source>
</evidence>
<dbReference type="Proteomes" id="UP000612282">
    <property type="component" value="Unassembled WGS sequence"/>
</dbReference>
<dbReference type="Pfam" id="PF00069">
    <property type="entry name" value="Pkinase"/>
    <property type="match status" value="1"/>
</dbReference>
<evidence type="ECO:0000256" key="1">
    <source>
        <dbReference type="ARBA" id="ARBA00012513"/>
    </source>
</evidence>
<keyword evidence="4" id="KW-0547">Nucleotide-binding</keyword>
<feature type="region of interest" description="Disordered" evidence="7">
    <location>
        <begin position="220"/>
        <end position="239"/>
    </location>
</feature>
<reference evidence="9 10" key="1">
    <citation type="submission" date="2021-01" db="EMBL/GenBank/DDBJ databases">
        <title>Whole genome shotgun sequence of Actinoplanes couchii NBRC 106145.</title>
        <authorList>
            <person name="Komaki H."/>
            <person name="Tamura T."/>
        </authorList>
    </citation>
    <scope>NUCLEOTIDE SEQUENCE [LARGE SCALE GENOMIC DNA]</scope>
    <source>
        <strain evidence="9 10">NBRC 106145</strain>
    </source>
</reference>
<accession>A0ABQ3XU35</accession>
<evidence type="ECO:0000313" key="9">
    <source>
        <dbReference type="EMBL" id="GID62036.1"/>
    </source>
</evidence>
<organism evidence="9 10">
    <name type="scientific">Actinoplanes couchii</name>
    <dbReference type="NCBI Taxonomy" id="403638"/>
    <lineage>
        <taxon>Bacteria</taxon>
        <taxon>Bacillati</taxon>
        <taxon>Actinomycetota</taxon>
        <taxon>Actinomycetes</taxon>
        <taxon>Micromonosporales</taxon>
        <taxon>Micromonosporaceae</taxon>
        <taxon>Actinoplanes</taxon>
    </lineage>
</organism>
<keyword evidence="6" id="KW-0067">ATP-binding</keyword>
<feature type="domain" description="Protein kinase" evidence="8">
    <location>
        <begin position="13"/>
        <end position="270"/>
    </location>
</feature>
<gene>
    <name evidence="9" type="ORF">Aco03nite_104400</name>
</gene>
<dbReference type="PANTHER" id="PTHR43289:SF6">
    <property type="entry name" value="SERINE_THREONINE-PROTEIN KINASE NEKL-3"/>
    <property type="match status" value="1"/>
</dbReference>
<evidence type="ECO:0000256" key="3">
    <source>
        <dbReference type="ARBA" id="ARBA00022679"/>
    </source>
</evidence>
<dbReference type="PANTHER" id="PTHR43289">
    <property type="entry name" value="MITOGEN-ACTIVATED PROTEIN KINASE KINASE KINASE 20-RELATED"/>
    <property type="match status" value="1"/>
</dbReference>